<dbReference type="InterPro" id="IPR002397">
    <property type="entry name" value="Cyt_P450_B"/>
</dbReference>
<feature type="compositionally biased region" description="Low complexity" evidence="3">
    <location>
        <begin position="150"/>
        <end position="165"/>
    </location>
</feature>
<feature type="region of interest" description="Disordered" evidence="3">
    <location>
        <begin position="136"/>
        <end position="165"/>
    </location>
</feature>
<feature type="region of interest" description="Disordered" evidence="3">
    <location>
        <begin position="1"/>
        <end position="31"/>
    </location>
</feature>
<feature type="compositionally biased region" description="Low complexity" evidence="3">
    <location>
        <begin position="503"/>
        <end position="519"/>
    </location>
</feature>
<organism evidence="4 5">
    <name type="scientific">Brevibacterium salitolerans</name>
    <dbReference type="NCBI Taxonomy" id="1403566"/>
    <lineage>
        <taxon>Bacteria</taxon>
        <taxon>Bacillati</taxon>
        <taxon>Actinomycetota</taxon>
        <taxon>Actinomycetes</taxon>
        <taxon>Micrococcales</taxon>
        <taxon>Brevibacteriaceae</taxon>
        <taxon>Brevibacterium</taxon>
    </lineage>
</organism>
<dbReference type="PANTHER" id="PTHR46696">
    <property type="entry name" value="P450, PUTATIVE (EUROFUNG)-RELATED"/>
    <property type="match status" value="1"/>
</dbReference>
<evidence type="ECO:0000313" key="5">
    <source>
        <dbReference type="Proteomes" id="UP001500984"/>
    </source>
</evidence>
<dbReference type="RefSeq" id="WP_344336304.1">
    <property type="nucleotide sequence ID" value="NZ_BAAAPZ010000004.1"/>
</dbReference>
<dbReference type="EMBL" id="BAAAPZ010000004">
    <property type="protein sequence ID" value="GAA2093875.1"/>
    <property type="molecule type" value="Genomic_DNA"/>
</dbReference>
<gene>
    <name evidence="4" type="ORF">GCM10009823_12500</name>
</gene>
<dbReference type="Proteomes" id="UP001500984">
    <property type="component" value="Unassembled WGS sequence"/>
</dbReference>
<reference evidence="4 5" key="1">
    <citation type="journal article" date="2019" name="Int. J. Syst. Evol. Microbiol.">
        <title>The Global Catalogue of Microorganisms (GCM) 10K type strain sequencing project: providing services to taxonomists for standard genome sequencing and annotation.</title>
        <authorList>
            <consortium name="The Broad Institute Genomics Platform"/>
            <consortium name="The Broad Institute Genome Sequencing Center for Infectious Disease"/>
            <person name="Wu L."/>
            <person name="Ma J."/>
        </authorList>
    </citation>
    <scope>NUCLEOTIDE SEQUENCE [LARGE SCALE GENOMIC DNA]</scope>
    <source>
        <strain evidence="4 5">JCM 15900</strain>
    </source>
</reference>
<keyword evidence="2" id="KW-0560">Oxidoreductase</keyword>
<comment type="similarity">
    <text evidence="1 2">Belongs to the cytochrome P450 family.</text>
</comment>
<dbReference type="InterPro" id="IPR036396">
    <property type="entry name" value="Cyt_P450_sf"/>
</dbReference>
<dbReference type="PANTHER" id="PTHR46696:SF1">
    <property type="entry name" value="CYTOCHROME P450 YJIB-RELATED"/>
    <property type="match status" value="1"/>
</dbReference>
<evidence type="ECO:0000256" key="1">
    <source>
        <dbReference type="ARBA" id="ARBA00010617"/>
    </source>
</evidence>
<dbReference type="PROSITE" id="PS00086">
    <property type="entry name" value="CYTOCHROME_P450"/>
    <property type="match status" value="1"/>
</dbReference>
<dbReference type="InterPro" id="IPR017972">
    <property type="entry name" value="Cyt_P450_CS"/>
</dbReference>
<evidence type="ECO:0000256" key="2">
    <source>
        <dbReference type="RuleBase" id="RU000461"/>
    </source>
</evidence>
<comment type="caution">
    <text evidence="4">The sequence shown here is derived from an EMBL/GenBank/DDBJ whole genome shotgun (WGS) entry which is preliminary data.</text>
</comment>
<accession>A0ABN2WLH3</accession>
<dbReference type="PRINTS" id="PR00359">
    <property type="entry name" value="BP450"/>
</dbReference>
<feature type="region of interest" description="Disordered" evidence="3">
    <location>
        <begin position="490"/>
        <end position="519"/>
    </location>
</feature>
<dbReference type="SUPFAM" id="SSF48264">
    <property type="entry name" value="Cytochrome P450"/>
    <property type="match status" value="1"/>
</dbReference>
<sequence>MPTTDPIADPTASTPASPADTPTTSDPITPTDTATLEVARGSRVAASAERLEDIRTRPLERMDPGSPSAFRDESVFAKFERLRREDPVHYTPAEHTRMGAYWSLTTWEHIMAADTDPETFSADAGIVMRPVDDGSGASLAEAYEDPSERAAAQSQQSAQPQQNAQPFQIQSLLSMDPPEHDLHRQIVAPGVAPTRLTDLEPLIRRRAQKILDGLPVGEEFDWVDLVSKELTAMTLATLLNFPQEHRRRLTDWSDAVTAIGGPGQAIETPEERVAAMGEFFATLMGVLESRRGEEPALDFASLLAHSPHTGEFTKAQLFGDLVVLLVGGNDTTRNTITGSLYALSRWPEQFAKLRSGEAKIPSMVSETIRWQTPLTHMMRVATKDTELGGKTIRRGDRVALWYVSGNRDTAVIEDPDEFIIDRKNPRRHISFGFGIHRCLGNRLAELQLRIIWEEILVRFPEIHVVEEPVRTFDNFVRGYESMRVLIPRRNAPAGKRTAERSAPEAGSPAAAATSGAGAR</sequence>
<dbReference type="PRINTS" id="PR00385">
    <property type="entry name" value="P450"/>
</dbReference>
<protein>
    <submittedName>
        <fullName evidence="4">Cytochrome P450</fullName>
    </submittedName>
</protein>
<proteinExistence type="inferred from homology"/>
<dbReference type="Gene3D" id="1.10.630.10">
    <property type="entry name" value="Cytochrome P450"/>
    <property type="match status" value="1"/>
</dbReference>
<name>A0ABN2WLH3_9MICO</name>
<dbReference type="InterPro" id="IPR001128">
    <property type="entry name" value="Cyt_P450"/>
</dbReference>
<keyword evidence="2" id="KW-0408">Iron</keyword>
<dbReference type="Pfam" id="PF00067">
    <property type="entry name" value="p450"/>
    <property type="match status" value="1"/>
</dbReference>
<keyword evidence="2" id="KW-0479">Metal-binding</keyword>
<keyword evidence="5" id="KW-1185">Reference proteome</keyword>
<dbReference type="CDD" id="cd11033">
    <property type="entry name" value="CYP142-like"/>
    <property type="match status" value="1"/>
</dbReference>
<evidence type="ECO:0000256" key="3">
    <source>
        <dbReference type="SAM" id="MobiDB-lite"/>
    </source>
</evidence>
<evidence type="ECO:0000313" key="4">
    <source>
        <dbReference type="EMBL" id="GAA2093875.1"/>
    </source>
</evidence>
<keyword evidence="2" id="KW-0349">Heme</keyword>
<keyword evidence="2" id="KW-0503">Monooxygenase</keyword>